<dbReference type="PROSITE" id="PS00107">
    <property type="entry name" value="PROTEIN_KINASE_ATP"/>
    <property type="match status" value="1"/>
</dbReference>
<evidence type="ECO:0000256" key="7">
    <source>
        <dbReference type="RuleBase" id="RU000308"/>
    </source>
</evidence>
<evidence type="ECO:0000313" key="12">
    <source>
        <dbReference type="Proteomes" id="UP000830375"/>
    </source>
</evidence>
<feature type="domain" description="Protein kinase" evidence="9">
    <location>
        <begin position="186"/>
        <end position="449"/>
    </location>
</feature>
<keyword evidence="3 6" id="KW-0547">Nucleotide-binding</keyword>
<dbReference type="PROSITE" id="PS00108">
    <property type="entry name" value="PROTEIN_KINASE_ST"/>
    <property type="match status" value="1"/>
</dbReference>
<dbReference type="PANTHER" id="PTHR24355">
    <property type="entry name" value="G PROTEIN-COUPLED RECEPTOR KINASE/RIBOSOMAL PROTEIN S6 KINASE"/>
    <property type="match status" value="1"/>
</dbReference>
<keyword evidence="4 7" id="KW-0418">Kinase</keyword>
<protein>
    <recommendedName>
        <fullName evidence="7">G protein-coupled receptor kinase</fullName>
        <ecNumber evidence="7">2.7.11.-</ecNumber>
    </recommendedName>
</protein>
<evidence type="ECO:0000256" key="3">
    <source>
        <dbReference type="ARBA" id="ARBA00022741"/>
    </source>
</evidence>
<dbReference type="InterPro" id="IPR008271">
    <property type="entry name" value="Ser/Thr_kinase_AS"/>
</dbReference>
<dbReference type="PROSITE" id="PS50132">
    <property type="entry name" value="RGS"/>
    <property type="match status" value="1"/>
</dbReference>
<dbReference type="SMART" id="SM00220">
    <property type="entry name" value="S_TKc"/>
    <property type="match status" value="1"/>
</dbReference>
<name>A0ABQ8MBE2_LABRO</name>
<dbReference type="Gene3D" id="1.10.510.10">
    <property type="entry name" value="Transferase(Phosphotransferase) domain 1"/>
    <property type="match status" value="1"/>
</dbReference>
<keyword evidence="12" id="KW-1185">Reference proteome</keyword>
<dbReference type="InterPro" id="IPR036305">
    <property type="entry name" value="RGS_sf"/>
</dbReference>
<reference evidence="11 12" key="1">
    <citation type="submission" date="2022-01" db="EMBL/GenBank/DDBJ databases">
        <title>A high-quality chromosome-level genome assembly of rohu carp, Labeo rohita.</title>
        <authorList>
            <person name="Arick M.A. II"/>
            <person name="Hsu C.-Y."/>
            <person name="Magbanua Z."/>
            <person name="Pechanova O."/>
            <person name="Grover C."/>
            <person name="Miller E."/>
            <person name="Thrash A."/>
            <person name="Ezzel L."/>
            <person name="Alam S."/>
            <person name="Benzie J."/>
            <person name="Hamilton M."/>
            <person name="Karsi A."/>
            <person name="Lawrence M.L."/>
            <person name="Peterson D.G."/>
        </authorList>
    </citation>
    <scope>NUCLEOTIDE SEQUENCE [LARGE SCALE GENOMIC DNA]</scope>
    <source>
        <strain evidence="12">BAU-BD-2019</strain>
        <tissue evidence="11">Blood</tissue>
    </source>
</reference>
<organism evidence="11 12">
    <name type="scientific">Labeo rohita</name>
    <name type="common">Indian major carp</name>
    <name type="synonym">Cyprinus rohita</name>
    <dbReference type="NCBI Taxonomy" id="84645"/>
    <lineage>
        <taxon>Eukaryota</taxon>
        <taxon>Metazoa</taxon>
        <taxon>Chordata</taxon>
        <taxon>Craniata</taxon>
        <taxon>Vertebrata</taxon>
        <taxon>Euteleostomi</taxon>
        <taxon>Actinopterygii</taxon>
        <taxon>Neopterygii</taxon>
        <taxon>Teleostei</taxon>
        <taxon>Ostariophysi</taxon>
        <taxon>Cypriniformes</taxon>
        <taxon>Cyprinidae</taxon>
        <taxon>Labeoninae</taxon>
        <taxon>Labeonini</taxon>
        <taxon>Labeo</taxon>
    </lineage>
</organism>
<evidence type="ECO:0000256" key="5">
    <source>
        <dbReference type="ARBA" id="ARBA00022840"/>
    </source>
</evidence>
<dbReference type="PANTHER" id="PTHR24355:SF26">
    <property type="entry name" value="G PROTEIN-COUPLED RECEPTOR KINASE"/>
    <property type="match status" value="1"/>
</dbReference>
<dbReference type="InterPro" id="IPR011009">
    <property type="entry name" value="Kinase-like_dom_sf"/>
</dbReference>
<evidence type="ECO:0000259" key="10">
    <source>
        <dbReference type="PROSITE" id="PS50132"/>
    </source>
</evidence>
<evidence type="ECO:0000256" key="4">
    <source>
        <dbReference type="ARBA" id="ARBA00022777"/>
    </source>
</evidence>
<keyword evidence="5 6" id="KW-0067">ATP-binding</keyword>
<evidence type="ECO:0000256" key="6">
    <source>
        <dbReference type="PROSITE-ProRule" id="PRU10141"/>
    </source>
</evidence>
<feature type="compositionally biased region" description="Polar residues" evidence="8">
    <location>
        <begin position="504"/>
        <end position="516"/>
    </location>
</feature>
<feature type="region of interest" description="Disordered" evidence="8">
    <location>
        <begin position="468"/>
        <end position="516"/>
    </location>
</feature>
<feature type="domain" description="RGS" evidence="10">
    <location>
        <begin position="59"/>
        <end position="171"/>
    </location>
</feature>
<dbReference type="Pfam" id="PF00615">
    <property type="entry name" value="RGS"/>
    <property type="match status" value="1"/>
</dbReference>
<dbReference type="SUPFAM" id="SSF48097">
    <property type="entry name" value="Regulator of G-protein signaling, RGS"/>
    <property type="match status" value="1"/>
</dbReference>
<evidence type="ECO:0000259" key="9">
    <source>
        <dbReference type="PROSITE" id="PS50011"/>
    </source>
</evidence>
<evidence type="ECO:0000313" key="11">
    <source>
        <dbReference type="EMBL" id="KAI2660216.1"/>
    </source>
</evidence>
<gene>
    <name evidence="11" type="ORF">H4Q32_025938</name>
</gene>
<dbReference type="Pfam" id="PF00069">
    <property type="entry name" value="Pkinase"/>
    <property type="match status" value="1"/>
</dbReference>
<dbReference type="GO" id="GO:0016301">
    <property type="term" value="F:kinase activity"/>
    <property type="evidence" value="ECO:0007669"/>
    <property type="project" value="UniProtKB-KW"/>
</dbReference>
<comment type="similarity">
    <text evidence="7">Belongs to the protein kinase superfamily. AGC Ser/Thr protein kinase family. GPRK subfamily.</text>
</comment>
<dbReference type="Gene3D" id="1.10.167.10">
    <property type="entry name" value="Regulator of G-protein Signalling 4, domain 2"/>
    <property type="match status" value="2"/>
</dbReference>
<dbReference type="InterPro" id="IPR000239">
    <property type="entry name" value="GPCR_kinase"/>
</dbReference>
<dbReference type="EMBL" id="JACTAM010000010">
    <property type="protein sequence ID" value="KAI2660216.1"/>
    <property type="molecule type" value="Genomic_DNA"/>
</dbReference>
<feature type="binding site" evidence="6">
    <location>
        <position position="224"/>
    </location>
    <ligand>
        <name>ATP</name>
        <dbReference type="ChEBI" id="CHEBI:30616"/>
    </ligand>
</feature>
<sequence length="630" mass="73021">MEIESMVANCALIKAREVGNGGNRKGRSRKWKEFLRLPHINECKELEEYIERDYYSLCVNQPIGKQLFRLFCATKSDLQHCIDLLDETAEYEVTPEDKRRNFGKQLINKYLTSQSSRVREIVDKELERCSYDLELNAAEDIFSYCQKALHEYLSGAPFAEYQKSMYFDRFLQWKMVERRPITRDLFREYRVLGKGGFGEVCAYQSRASGKMYACKKLEKKRIKKQRGEGMALNEKQILERVNSRFVVSLAYAYETKEALCLVLTLMNGGDLRFHIYNMGTEGLNKERVQFYAAEILCGLNHLHKKNIIYRDLKPENILLDDNGHIRISDLGLAVILPEENVVKGRVGTVGYMAPEVITNTYYSVSADWWGLGCLIYEMTDGNPPFRKHKERLPRQEMERRVIETVENYGKKFDEDTKSICKSLLAKNPGERLGCKFKRGSEAVKAHAFFKDINFTRLEAGMMPPPFVPDFRSKSNDSRYAVRNPDLNQMIHESTPKSKSESNDSRSALQSPDLNNDSHLVQPRAVYCADVLDIDQFSTVKGVELNQVDEHFYSKFNTGSVPVTWQNEMIETECFKDLNVFGPRGTKTPDLDRSIVIPQPETHVITRSPTEYGRRRLLNRIFKRRVRSRFK</sequence>
<dbReference type="InterPro" id="IPR000719">
    <property type="entry name" value="Prot_kinase_dom"/>
</dbReference>
<evidence type="ECO:0000256" key="1">
    <source>
        <dbReference type="ARBA" id="ARBA00022527"/>
    </source>
</evidence>
<accession>A0ABQ8MBE2</accession>
<keyword evidence="2 7" id="KW-0808">Transferase</keyword>
<dbReference type="InterPro" id="IPR016137">
    <property type="entry name" value="RGS"/>
</dbReference>
<feature type="compositionally biased region" description="Basic and acidic residues" evidence="8">
    <location>
        <begin position="493"/>
        <end position="503"/>
    </location>
</feature>
<keyword evidence="11" id="KW-0675">Receptor</keyword>
<comment type="caution">
    <text evidence="11">The sequence shown here is derived from an EMBL/GenBank/DDBJ whole genome shotgun (WGS) entry which is preliminary data.</text>
</comment>
<keyword evidence="1 7" id="KW-0723">Serine/threonine-protein kinase</keyword>
<proteinExistence type="inferred from homology"/>
<dbReference type="SMART" id="SM00315">
    <property type="entry name" value="RGS"/>
    <property type="match status" value="1"/>
</dbReference>
<dbReference type="EC" id="2.7.11.-" evidence="7"/>
<dbReference type="PRINTS" id="PR00717">
    <property type="entry name" value="GPCRKINASE"/>
</dbReference>
<dbReference type="PROSITE" id="PS50011">
    <property type="entry name" value="PROTEIN_KINASE_DOM"/>
    <property type="match status" value="1"/>
</dbReference>
<dbReference type="SUPFAM" id="SSF56112">
    <property type="entry name" value="Protein kinase-like (PK-like)"/>
    <property type="match status" value="1"/>
</dbReference>
<dbReference type="Gene3D" id="3.30.200.20">
    <property type="entry name" value="Phosphorylase Kinase, domain 1"/>
    <property type="match status" value="1"/>
</dbReference>
<dbReference type="Proteomes" id="UP000830375">
    <property type="component" value="Unassembled WGS sequence"/>
</dbReference>
<evidence type="ECO:0000256" key="8">
    <source>
        <dbReference type="SAM" id="MobiDB-lite"/>
    </source>
</evidence>
<dbReference type="InterPro" id="IPR017441">
    <property type="entry name" value="Protein_kinase_ATP_BS"/>
</dbReference>
<dbReference type="InterPro" id="IPR044926">
    <property type="entry name" value="RGS_subdomain_2"/>
</dbReference>
<evidence type="ECO:0000256" key="2">
    <source>
        <dbReference type="ARBA" id="ARBA00022679"/>
    </source>
</evidence>